<proteinExistence type="predicted"/>
<dbReference type="Proteomes" id="UP000054618">
    <property type="component" value="Unassembled WGS sequence"/>
</dbReference>
<dbReference type="PATRIC" id="fig|45073.5.peg.949"/>
<dbReference type="EMBL" id="LNYS01000006">
    <property type="protein sequence ID" value="KTD52053.1"/>
    <property type="molecule type" value="Genomic_DNA"/>
</dbReference>
<organism evidence="1 2">
    <name type="scientific">Legionella quinlivanii</name>
    <dbReference type="NCBI Taxonomy" id="45073"/>
    <lineage>
        <taxon>Bacteria</taxon>
        <taxon>Pseudomonadati</taxon>
        <taxon>Pseudomonadota</taxon>
        <taxon>Gammaproteobacteria</taxon>
        <taxon>Legionellales</taxon>
        <taxon>Legionellaceae</taxon>
        <taxon>Legionella</taxon>
    </lineage>
</organism>
<dbReference type="InterPro" id="IPR006597">
    <property type="entry name" value="Sel1-like"/>
</dbReference>
<protein>
    <submittedName>
        <fullName evidence="1">TPR repeat protein</fullName>
    </submittedName>
</protein>
<evidence type="ECO:0000313" key="1">
    <source>
        <dbReference type="EMBL" id="KTD52053.1"/>
    </source>
</evidence>
<dbReference type="SUPFAM" id="SSF81901">
    <property type="entry name" value="HCP-like"/>
    <property type="match status" value="2"/>
</dbReference>
<dbReference type="SMART" id="SM00671">
    <property type="entry name" value="SEL1"/>
    <property type="match status" value="7"/>
</dbReference>
<evidence type="ECO:0000313" key="2">
    <source>
        <dbReference type="Proteomes" id="UP000054618"/>
    </source>
</evidence>
<sequence length="842" mass="96171">MSKSIQELESSIKQIEDEQQQILGSRKLSELIDRKQIIYYQKNRDLAALYYQAYQLLSNDEMYFHKAVSYLTRCSHIHLQQAEDDLRTMREAEGIQNIDIEAYRHLTADELYANAMYFLLGLGQQNTGNAFALAVLAAEKGSSLAQNFLGLLYKDGVHVAKDAKEAHRWFQMAAAQGNLQACSNLGALYFNGEGVEQDSREAYRWFHFAAVQGFAIAQFNLGTLYSKGAGVETHPAEACKWFRFAAEQGLPIAQSFLALRYLYGNGVTQDNQQAFIWFTRAAEQGDASAQNNLGVMYKEGNFVIQSRSKAYEWFLKAVEKGDVSAQYNLGMMYYEDALYEEAYRWISLAAQQKLPSAQHSLGCLYSHGEGVERNVSVACKWFRRAAEQKVQESIEALRGLKTEYSIAAYHVAMLERNYKEVKQLLHKTPSLFEEFQMDVNDCNNLDTLLKIFEETGSVSAPLLIKRVKLLTESEVINLQTAELFLKALDVSSLSKEDCQVMLTTLVDIWYNSKENYTEGEQLNFTRSAARILELSFYRLASMSAPITDTHYLRQCALILIRTIYGAQYEVSMTCCPDFNQILSFLSIHKLPGMTYQKLNQVLGIDMIKFRSRATEILDQLMNYLNIEVPAEQPEALQRLKQDLIEQWQSLVQPTEQKAREVLNNLGESLKEKLKDNANACKIDRRSRVIFTWIAEKKEEKLINALHSVMPGTFSTAMELLNQLMAYLDNKDLTKGSLILNQLQQKIAVYWKTVSEPSQEIAKLVLDNLSEDSKKALAQNKRVANKLFTHPDKQTHKLLSLLANEQYKELQHELSELGCLNIDTINEYEEDRIGFHPVDYIIP</sequence>
<gene>
    <name evidence="1" type="ORF">Lqui_0897</name>
</gene>
<dbReference type="InterPro" id="IPR050767">
    <property type="entry name" value="Sel1_AlgK"/>
</dbReference>
<dbReference type="Pfam" id="PF08238">
    <property type="entry name" value="Sel1"/>
    <property type="match status" value="7"/>
</dbReference>
<dbReference type="STRING" id="45073.Lqui_0897"/>
<dbReference type="PANTHER" id="PTHR11102:SF160">
    <property type="entry name" value="ERAD-ASSOCIATED E3 UBIQUITIN-PROTEIN LIGASE COMPONENT HRD3"/>
    <property type="match status" value="1"/>
</dbReference>
<dbReference type="InterPro" id="IPR011990">
    <property type="entry name" value="TPR-like_helical_dom_sf"/>
</dbReference>
<dbReference type="PANTHER" id="PTHR11102">
    <property type="entry name" value="SEL-1-LIKE PROTEIN"/>
    <property type="match status" value="1"/>
</dbReference>
<dbReference type="AlphaFoldDB" id="A0A0W0Y5H4"/>
<dbReference type="RefSeq" id="WP_058506987.1">
    <property type="nucleotide sequence ID" value="NZ_CAAAIK010000007.1"/>
</dbReference>
<dbReference type="OrthoDB" id="9792653at2"/>
<accession>A0A0W0Y5H4</accession>
<comment type="caution">
    <text evidence="1">The sequence shown here is derived from an EMBL/GenBank/DDBJ whole genome shotgun (WGS) entry which is preliminary data.</text>
</comment>
<keyword evidence="2" id="KW-1185">Reference proteome</keyword>
<name>A0A0W0Y5H4_9GAMM</name>
<dbReference type="Gene3D" id="1.25.40.10">
    <property type="entry name" value="Tetratricopeptide repeat domain"/>
    <property type="match status" value="3"/>
</dbReference>
<reference evidence="1 2" key="1">
    <citation type="submission" date="2015-11" db="EMBL/GenBank/DDBJ databases">
        <title>Genomic analysis of 38 Legionella species identifies large and diverse effector repertoires.</title>
        <authorList>
            <person name="Burstein D."/>
            <person name="Amaro F."/>
            <person name="Zusman T."/>
            <person name="Lifshitz Z."/>
            <person name="Cohen O."/>
            <person name="Gilbert J.A."/>
            <person name="Pupko T."/>
            <person name="Shuman H.A."/>
            <person name="Segal G."/>
        </authorList>
    </citation>
    <scope>NUCLEOTIDE SEQUENCE [LARGE SCALE GENOMIC DNA]</scope>
    <source>
        <strain evidence="1 2">CDC#1442-AUS-E</strain>
    </source>
</reference>